<dbReference type="PANTHER" id="PTHR46169">
    <property type="entry name" value="DNA REPLICATION-RELATED ELEMENT FACTOR, ISOFORM A"/>
    <property type="match status" value="1"/>
</dbReference>
<evidence type="ECO:0000256" key="1">
    <source>
        <dbReference type="SAM" id="MobiDB-lite"/>
    </source>
</evidence>
<evidence type="ECO:0000313" key="2">
    <source>
        <dbReference type="EMBL" id="OAE34601.1"/>
    </source>
</evidence>
<dbReference type="PANTHER" id="PTHR46169:SF15">
    <property type="entry name" value="INNER CENTROMERE PROTEIN A-LIKE ISOFORM X1-RELATED"/>
    <property type="match status" value="1"/>
</dbReference>
<organism evidence="2 3">
    <name type="scientific">Marchantia polymorpha subsp. ruderalis</name>
    <dbReference type="NCBI Taxonomy" id="1480154"/>
    <lineage>
        <taxon>Eukaryota</taxon>
        <taxon>Viridiplantae</taxon>
        <taxon>Streptophyta</taxon>
        <taxon>Embryophyta</taxon>
        <taxon>Marchantiophyta</taxon>
        <taxon>Marchantiopsida</taxon>
        <taxon>Marchantiidae</taxon>
        <taxon>Marchantiales</taxon>
        <taxon>Marchantiaceae</taxon>
        <taxon>Marchantia</taxon>
    </lineage>
</organism>
<feature type="compositionally biased region" description="Low complexity" evidence="1">
    <location>
        <begin position="35"/>
        <end position="46"/>
    </location>
</feature>
<dbReference type="InterPro" id="IPR012337">
    <property type="entry name" value="RNaseH-like_sf"/>
</dbReference>
<proteinExistence type="predicted"/>
<evidence type="ECO:0008006" key="4">
    <source>
        <dbReference type="Google" id="ProtNLM"/>
    </source>
</evidence>
<accession>A0A176WPP8</accession>
<sequence>MSKSYSSSSDTEDEVIEISDESHDEPTFERFFRPSGRASGSTSATGWHSKKRKKTSWVFDHFYEDDDIIGRVTCAVEGWGRSFSKGTSTTTLASDLTSKHRLTKGGAVPGQPIAVVENNFFKEFMHELNPFFNVPSRMTIGRGVDDAYEEAKAKIALVLESIPGDVALICDGWSSRIMRGYFVVMLHWVDENWNLHPTVIEFIYFPPPHNQLTTSELLLSILKDLNLATRVRAVTTDSGGEMPPAMRHVAAKLNEEFDAKLESDWHIRCVCHIINRAVKDYETIVKPVVEKIQSLLKMIRVSAVLRVAFREIQVLLGRRNIVDVPGLDVETWWNSMFEMVDNCFLVKDVFESMCNKEEFTAALGGLQLSQTDWREIKAVVDFLRPASALTTTASGSSYVTLSIQPLIYESLKTHCLSTIFRSSSSVFVKFLSSRMDISSSRC</sequence>
<gene>
    <name evidence="2" type="ORF">AXG93_167s1120</name>
</gene>
<dbReference type="AlphaFoldDB" id="A0A176WPP8"/>
<keyword evidence="3" id="KW-1185">Reference proteome</keyword>
<dbReference type="InterPro" id="IPR052717">
    <property type="entry name" value="Vacuolar_transposase_reg"/>
</dbReference>
<dbReference type="Proteomes" id="UP000077202">
    <property type="component" value="Unassembled WGS sequence"/>
</dbReference>
<comment type="caution">
    <text evidence="2">The sequence shown here is derived from an EMBL/GenBank/DDBJ whole genome shotgun (WGS) entry which is preliminary data.</text>
</comment>
<dbReference type="GO" id="GO:0005634">
    <property type="term" value="C:nucleus"/>
    <property type="evidence" value="ECO:0007669"/>
    <property type="project" value="TreeGrafter"/>
</dbReference>
<dbReference type="SUPFAM" id="SSF53098">
    <property type="entry name" value="Ribonuclease H-like"/>
    <property type="match status" value="1"/>
</dbReference>
<feature type="compositionally biased region" description="Basic and acidic residues" evidence="1">
    <location>
        <begin position="20"/>
        <end position="32"/>
    </location>
</feature>
<protein>
    <recommendedName>
        <fullName evidence="4">DUF659 domain-containing protein</fullName>
    </recommendedName>
</protein>
<reference evidence="2" key="1">
    <citation type="submission" date="2016-03" db="EMBL/GenBank/DDBJ databases">
        <title>Mechanisms controlling the formation of the plant cell surface in tip-growing cells are functionally conserved among land plants.</title>
        <authorList>
            <person name="Honkanen S."/>
            <person name="Jones V.A."/>
            <person name="Morieri G."/>
            <person name="Champion C."/>
            <person name="Hetherington A.J."/>
            <person name="Kelly S."/>
            <person name="Saint-Marcoux D."/>
            <person name="Proust H."/>
            <person name="Prescott H."/>
            <person name="Dolan L."/>
        </authorList>
    </citation>
    <scope>NUCLEOTIDE SEQUENCE [LARGE SCALE GENOMIC DNA]</scope>
    <source>
        <tissue evidence="2">Whole gametophyte</tissue>
    </source>
</reference>
<name>A0A176WPP8_MARPO</name>
<dbReference type="EMBL" id="LVLJ01000377">
    <property type="protein sequence ID" value="OAE34601.1"/>
    <property type="molecule type" value="Genomic_DNA"/>
</dbReference>
<evidence type="ECO:0000313" key="3">
    <source>
        <dbReference type="Proteomes" id="UP000077202"/>
    </source>
</evidence>
<feature type="region of interest" description="Disordered" evidence="1">
    <location>
        <begin position="1"/>
        <end position="47"/>
    </location>
</feature>
<dbReference type="GO" id="GO:0006357">
    <property type="term" value="P:regulation of transcription by RNA polymerase II"/>
    <property type="evidence" value="ECO:0007669"/>
    <property type="project" value="TreeGrafter"/>
</dbReference>
<feature type="compositionally biased region" description="Acidic residues" evidence="1">
    <location>
        <begin position="10"/>
        <end position="19"/>
    </location>
</feature>